<dbReference type="PANTHER" id="PTHR15108">
    <property type="entry name" value="N-ACYLGLUCOSAMINE-2-EPIMERASE"/>
    <property type="match status" value="1"/>
</dbReference>
<dbReference type="SMR" id="A0A173VYD4"/>
<evidence type="ECO:0000256" key="3">
    <source>
        <dbReference type="ARBA" id="ARBA00023235"/>
    </source>
</evidence>
<dbReference type="STRING" id="166486.ERS852572_03821"/>
<dbReference type="PaxDb" id="166486-ERS852572_03821"/>
<dbReference type="Pfam" id="PF07221">
    <property type="entry name" value="GlcNAc_2-epim"/>
    <property type="match status" value="1"/>
</dbReference>
<dbReference type="EC" id="5.1.3.11" evidence="4"/>
<comment type="function">
    <text evidence="4">Catalyzes the reversible epimerization of cellobiose to 4-O-beta-D-glucopyranosyl-D-mannose (Glc-Man).</text>
</comment>
<keyword evidence="3 4" id="KW-0413">Isomerase</keyword>
<organism evidence="5 6">
    <name type="scientific">Roseburia intestinalis</name>
    <dbReference type="NCBI Taxonomy" id="166486"/>
    <lineage>
        <taxon>Bacteria</taxon>
        <taxon>Bacillati</taxon>
        <taxon>Bacillota</taxon>
        <taxon>Clostridia</taxon>
        <taxon>Lachnospirales</taxon>
        <taxon>Lachnospiraceae</taxon>
        <taxon>Roseburia</taxon>
    </lineage>
</organism>
<dbReference type="InterPro" id="IPR028584">
    <property type="entry name" value="Cellobiose_2_epim"/>
</dbReference>
<dbReference type="GO" id="GO:0047736">
    <property type="term" value="F:cellobiose epimerase activity"/>
    <property type="evidence" value="ECO:0007669"/>
    <property type="project" value="UniProtKB-UniRule"/>
</dbReference>
<comment type="similarity">
    <text evidence="2">Belongs to the N-acylglucosamine 2-epimerase family.</text>
</comment>
<dbReference type="GO" id="GO:0005975">
    <property type="term" value="P:carbohydrate metabolic process"/>
    <property type="evidence" value="ECO:0007669"/>
    <property type="project" value="InterPro"/>
</dbReference>
<dbReference type="Proteomes" id="UP000095350">
    <property type="component" value="Unassembled WGS sequence"/>
</dbReference>
<dbReference type="InterPro" id="IPR010819">
    <property type="entry name" value="AGE/CE"/>
</dbReference>
<dbReference type="InterPro" id="IPR008928">
    <property type="entry name" value="6-hairpin_glycosidase_sf"/>
</dbReference>
<dbReference type="HAMAP" id="MF_00929">
    <property type="entry name" value="Cellobiose_2_epim"/>
    <property type="match status" value="1"/>
</dbReference>
<dbReference type="OrthoDB" id="5141876at2"/>
<dbReference type="SUPFAM" id="SSF48208">
    <property type="entry name" value="Six-hairpin glycosidases"/>
    <property type="match status" value="1"/>
</dbReference>
<dbReference type="AlphaFoldDB" id="A0A173VYD4"/>
<dbReference type="InterPro" id="IPR012341">
    <property type="entry name" value="6hp_glycosidase-like_sf"/>
</dbReference>
<evidence type="ECO:0000313" key="6">
    <source>
        <dbReference type="Proteomes" id="UP000095350"/>
    </source>
</evidence>
<keyword evidence="5" id="KW-0378">Hydrolase</keyword>
<evidence type="ECO:0000313" key="5">
    <source>
        <dbReference type="EMBL" id="CUN32104.1"/>
    </source>
</evidence>
<comment type="catalytic activity">
    <reaction evidence="1 4">
        <text>D-cellobiose = beta-D-glucosyl-(1-&gt;4)-D-mannopyranose</text>
        <dbReference type="Rhea" id="RHEA:23384"/>
        <dbReference type="ChEBI" id="CHEBI:17057"/>
        <dbReference type="ChEBI" id="CHEBI:47931"/>
        <dbReference type="EC" id="5.1.3.11"/>
    </reaction>
</comment>
<reference evidence="5 6" key="1">
    <citation type="submission" date="2015-09" db="EMBL/GenBank/DDBJ databases">
        <authorList>
            <consortium name="Pathogen Informatics"/>
        </authorList>
    </citation>
    <scope>NUCLEOTIDE SEQUENCE [LARGE SCALE GENOMIC DNA]</scope>
    <source>
        <strain evidence="5 6">2789STDY5834960</strain>
    </source>
</reference>
<evidence type="ECO:0000256" key="1">
    <source>
        <dbReference type="ARBA" id="ARBA00001470"/>
    </source>
</evidence>
<dbReference type="EMBL" id="CYXZ01000053">
    <property type="protein sequence ID" value="CUN32104.1"/>
    <property type="molecule type" value="Genomic_DNA"/>
</dbReference>
<comment type="similarity">
    <text evidence="4">Belongs to the cellobiose 2-epimerase family.</text>
</comment>
<dbReference type="GO" id="GO:0016787">
    <property type="term" value="F:hydrolase activity"/>
    <property type="evidence" value="ECO:0007669"/>
    <property type="project" value="UniProtKB-KW"/>
</dbReference>
<gene>
    <name evidence="5" type="ORF">ERS852572_03821</name>
</gene>
<accession>A0A173VYD4</accession>
<protein>
    <recommendedName>
        <fullName evidence="4">Cellobiose 2-epimerase</fullName>
        <shortName evidence="4">CE</shortName>
        <ecNumber evidence="4">5.1.3.11</ecNumber>
    </recommendedName>
</protein>
<name>A0A173VYD4_9FIRM</name>
<sequence length="409" mass="47442">MSELKELAAEAKHELLTHIIPFWRGMRDDKFGGYYGYLSYDLALDEKAEKGCILNSRITWFFANAYLLYKDGGISEEECEAAGFKGEDLLAEAKHGYEFLREHCIDKEYGGIFWSLNYDGTPLDTTKHTYNQAFCIYALSSYYDAAGDKEALELAFSLFDIIEERCTDEIGYLEAFTRDFKPESNEKLSENGVLADKTMNTLLHVFEAYTELYRVTKNEKVGKRLMWIMDTFADKVYNPVKQRQEVFFDADYNTILDLHSYGHDIETAWLMDRGVDVLNNEHYREKMTAITKTLTSRIYQAAFDGHSLANECDRGVVNAHRVWWVQAETVVGFLNGYERNTGHSEYRDAALAEWEFIKTYVVDKRNGSEWFWEVNEDGSPILDRPIVEPWKCPYHNGRMCIEVIRRIGA</sequence>
<proteinExistence type="inferred from homology"/>
<evidence type="ECO:0000256" key="2">
    <source>
        <dbReference type="ARBA" id="ARBA00008558"/>
    </source>
</evidence>
<evidence type="ECO:0000256" key="4">
    <source>
        <dbReference type="HAMAP-Rule" id="MF_00929"/>
    </source>
</evidence>
<dbReference type="RefSeq" id="WP_055196107.1">
    <property type="nucleotide sequence ID" value="NZ_CABIYH010000053.1"/>
</dbReference>
<dbReference type="Gene3D" id="1.50.10.10">
    <property type="match status" value="1"/>
</dbReference>